<dbReference type="GO" id="GO:0008270">
    <property type="term" value="F:zinc ion binding"/>
    <property type="evidence" value="ECO:0007669"/>
    <property type="project" value="UniProtKB-KW"/>
</dbReference>
<feature type="zinc finger region" description="C3H1-type" evidence="4">
    <location>
        <begin position="56"/>
        <end position="84"/>
    </location>
</feature>
<dbReference type="GO" id="GO:0051252">
    <property type="term" value="P:regulation of RNA metabolic process"/>
    <property type="evidence" value="ECO:0007669"/>
    <property type="project" value="UniProtKB-ARBA"/>
</dbReference>
<dbReference type="InterPro" id="IPR000571">
    <property type="entry name" value="Znf_CCCH"/>
</dbReference>
<keyword evidence="3 4" id="KW-0862">Zinc</keyword>
<evidence type="ECO:0000313" key="7">
    <source>
        <dbReference type="EMBL" id="KAG8045845.1"/>
    </source>
</evidence>
<dbReference type="PROSITE" id="PS50103">
    <property type="entry name" value="ZF_C3H1"/>
    <property type="match status" value="2"/>
</dbReference>
<dbReference type="PANTHER" id="PTHR12547:SF167">
    <property type="entry name" value="ZINC FINGER CCCH DOMAIN-CONTAINING PROTEIN 1"/>
    <property type="match status" value="1"/>
</dbReference>
<feature type="domain" description="C3H1-type" evidence="6">
    <location>
        <begin position="56"/>
        <end position="84"/>
    </location>
</feature>
<organism evidence="7 8">
    <name type="scientific">Zizania palustris</name>
    <name type="common">Northern wild rice</name>
    <dbReference type="NCBI Taxonomy" id="103762"/>
    <lineage>
        <taxon>Eukaryota</taxon>
        <taxon>Viridiplantae</taxon>
        <taxon>Streptophyta</taxon>
        <taxon>Embryophyta</taxon>
        <taxon>Tracheophyta</taxon>
        <taxon>Spermatophyta</taxon>
        <taxon>Magnoliopsida</taxon>
        <taxon>Liliopsida</taxon>
        <taxon>Poales</taxon>
        <taxon>Poaceae</taxon>
        <taxon>BOP clade</taxon>
        <taxon>Oryzoideae</taxon>
        <taxon>Oryzeae</taxon>
        <taxon>Zizaniinae</taxon>
        <taxon>Zizania</taxon>
    </lineage>
</organism>
<dbReference type="GO" id="GO:0010468">
    <property type="term" value="P:regulation of gene expression"/>
    <property type="evidence" value="ECO:0007669"/>
    <property type="project" value="UniProtKB-ARBA"/>
</dbReference>
<dbReference type="PANTHER" id="PTHR12547">
    <property type="entry name" value="CCCH ZINC FINGER/TIS11-RELATED"/>
    <property type="match status" value="1"/>
</dbReference>
<proteinExistence type="predicted"/>
<protein>
    <recommendedName>
        <fullName evidence="6">C3H1-type domain-containing protein</fullName>
    </recommendedName>
</protein>
<dbReference type="FunFam" id="4.10.1000.10:FF:000003">
    <property type="entry name" value="Zinc finger CCCH domain-containing protein"/>
    <property type="match status" value="1"/>
</dbReference>
<evidence type="ECO:0000256" key="3">
    <source>
        <dbReference type="ARBA" id="ARBA00022833"/>
    </source>
</evidence>
<reference evidence="7" key="1">
    <citation type="journal article" date="2021" name="bioRxiv">
        <title>Whole Genome Assembly and Annotation of Northern Wild Rice, Zizania palustris L., Supports a Whole Genome Duplication in the Zizania Genus.</title>
        <authorList>
            <person name="Haas M."/>
            <person name="Kono T."/>
            <person name="Macchietto M."/>
            <person name="Millas R."/>
            <person name="McGilp L."/>
            <person name="Shao M."/>
            <person name="Duquette J."/>
            <person name="Hirsch C.N."/>
            <person name="Kimball J."/>
        </authorList>
    </citation>
    <scope>NUCLEOTIDE SEQUENCE</scope>
    <source>
        <tissue evidence="7">Fresh leaf tissue</tissue>
    </source>
</reference>
<evidence type="ECO:0000256" key="1">
    <source>
        <dbReference type="ARBA" id="ARBA00022723"/>
    </source>
</evidence>
<feature type="compositionally biased region" description="Basic and acidic residues" evidence="5">
    <location>
        <begin position="1"/>
        <end position="16"/>
    </location>
</feature>
<keyword evidence="1 4" id="KW-0479">Metal-binding</keyword>
<evidence type="ECO:0000259" key="6">
    <source>
        <dbReference type="PROSITE" id="PS50103"/>
    </source>
</evidence>
<evidence type="ECO:0000313" key="8">
    <source>
        <dbReference type="Proteomes" id="UP000729402"/>
    </source>
</evidence>
<feature type="domain" description="C3H1-type" evidence="6">
    <location>
        <begin position="128"/>
        <end position="156"/>
    </location>
</feature>
<reference evidence="7" key="2">
    <citation type="submission" date="2021-02" db="EMBL/GenBank/DDBJ databases">
        <authorList>
            <person name="Kimball J.A."/>
            <person name="Haas M.W."/>
            <person name="Macchietto M."/>
            <person name="Kono T."/>
            <person name="Duquette J."/>
            <person name="Shao M."/>
        </authorList>
    </citation>
    <scope>NUCLEOTIDE SEQUENCE</scope>
    <source>
        <tissue evidence="7">Fresh leaf tissue</tissue>
    </source>
</reference>
<dbReference type="EMBL" id="JAAALK010000290">
    <property type="protein sequence ID" value="KAG8045845.1"/>
    <property type="molecule type" value="Genomic_DNA"/>
</dbReference>
<evidence type="ECO:0000256" key="5">
    <source>
        <dbReference type="SAM" id="MobiDB-lite"/>
    </source>
</evidence>
<dbReference type="Proteomes" id="UP000729402">
    <property type="component" value="Unassembled WGS sequence"/>
</dbReference>
<sequence>MEREGGVGAARRRDQGTTEDVIVLSPALPVRTQKAAGTGAEASASAMYEAPGERMFYKTKLCDRYETTGQCMYGEHCTFAHGTAELRPSMNARVGGWGRLPPPQPHLPPPPPPPQADHEIARGFGGLRATTKICFMFRDKGNCHFGDKCNFPHVSAEENRHPWGPILPEPARRIATQLPAPRTFESAPLTASFAHGNSGYAFIAAAAAAGDPSQQPDQDVRKPITRLEILSRKKLTGIYGDWLEGGQDGIFEFRGISSDLCSVSGQDGIFEFRGILSDLCSIRITSKDLFMHIHVGEEVNVRCIRLQKRGQGGVLTLIFLFVLFFSRDACMSMCIAYDSGVCYYFSHRKQKMLCIEVGMAKIAARCIHHGHKWSPPRPIMGDLWSHNTFGIVLLGCQ</sequence>
<dbReference type="SMART" id="SM00356">
    <property type="entry name" value="ZnF_C3H1"/>
    <property type="match status" value="2"/>
</dbReference>
<dbReference type="Pfam" id="PF00642">
    <property type="entry name" value="zf-CCCH"/>
    <property type="match status" value="1"/>
</dbReference>
<evidence type="ECO:0000256" key="4">
    <source>
        <dbReference type="PROSITE-ProRule" id="PRU00723"/>
    </source>
</evidence>
<keyword evidence="8" id="KW-1185">Reference proteome</keyword>
<accession>A0A8J5QXF1</accession>
<feature type="region of interest" description="Disordered" evidence="5">
    <location>
        <begin position="1"/>
        <end position="20"/>
    </location>
</feature>
<dbReference type="AlphaFoldDB" id="A0A8J5QXF1"/>
<gene>
    <name evidence="7" type="ORF">GUJ93_ZPchr0008g13370</name>
</gene>
<dbReference type="GO" id="GO:0003729">
    <property type="term" value="F:mRNA binding"/>
    <property type="evidence" value="ECO:0007669"/>
    <property type="project" value="InterPro"/>
</dbReference>
<evidence type="ECO:0000256" key="2">
    <source>
        <dbReference type="ARBA" id="ARBA00022771"/>
    </source>
</evidence>
<dbReference type="OrthoDB" id="410307at2759"/>
<name>A0A8J5QXF1_ZIZPA</name>
<comment type="caution">
    <text evidence="7">The sequence shown here is derived from an EMBL/GenBank/DDBJ whole genome shotgun (WGS) entry which is preliminary data.</text>
</comment>
<feature type="zinc finger region" description="C3H1-type" evidence="4">
    <location>
        <begin position="128"/>
        <end position="156"/>
    </location>
</feature>
<dbReference type="InterPro" id="IPR045877">
    <property type="entry name" value="ZFP36-like"/>
</dbReference>
<keyword evidence="2 4" id="KW-0863">Zinc-finger</keyword>